<dbReference type="InterPro" id="IPR023313">
    <property type="entry name" value="UBQ-conjugating_AS"/>
</dbReference>
<comment type="similarity">
    <text evidence="4">Belongs to the ubiquitin-conjugating enzyme family.</text>
</comment>
<keyword evidence="4" id="KW-0067">ATP-binding</keyword>
<organism evidence="6 7">
    <name type="scientific">Cyanidiococcus yangmingshanensis</name>
    <dbReference type="NCBI Taxonomy" id="2690220"/>
    <lineage>
        <taxon>Eukaryota</taxon>
        <taxon>Rhodophyta</taxon>
        <taxon>Bangiophyceae</taxon>
        <taxon>Cyanidiales</taxon>
        <taxon>Cyanidiaceae</taxon>
        <taxon>Cyanidiococcus</taxon>
    </lineage>
</organism>
<reference evidence="6 7" key="1">
    <citation type="journal article" date="2020" name="J. Phycol.">
        <title>Comparative genome analysis reveals Cyanidiococcus gen. nov., a new extremophilic red algal genus sister to Cyanidioschyzon (Cyanidioschyzonaceae, Rhodophyta).</title>
        <authorList>
            <person name="Liu S.-L."/>
            <person name="Chiang Y.-R."/>
            <person name="Yoon H.S."/>
            <person name="Fu H.-Y."/>
        </authorList>
    </citation>
    <scope>NUCLEOTIDE SEQUENCE [LARGE SCALE GENOMIC DNA]</scope>
    <source>
        <strain evidence="6 7">THAL066</strain>
    </source>
</reference>
<keyword evidence="2 4" id="KW-0833">Ubl conjugation pathway</keyword>
<protein>
    <recommendedName>
        <fullName evidence="5">UBC core domain-containing protein</fullName>
    </recommendedName>
</protein>
<dbReference type="GO" id="GO:0005524">
    <property type="term" value="F:ATP binding"/>
    <property type="evidence" value="ECO:0007669"/>
    <property type="project" value="UniProtKB-UniRule"/>
</dbReference>
<dbReference type="InterPro" id="IPR016135">
    <property type="entry name" value="UBQ-conjugating_enzyme/RWD"/>
</dbReference>
<dbReference type="OrthoDB" id="9984419at2759"/>
<dbReference type="InterPro" id="IPR000608">
    <property type="entry name" value="UBC"/>
</dbReference>
<evidence type="ECO:0000256" key="2">
    <source>
        <dbReference type="ARBA" id="ARBA00022786"/>
    </source>
</evidence>
<dbReference type="InterPro" id="IPR050113">
    <property type="entry name" value="Ub_conjugating_enzyme"/>
</dbReference>
<feature type="domain" description="UBC core" evidence="5">
    <location>
        <begin position="22"/>
        <end position="169"/>
    </location>
</feature>
<feature type="active site" description="Glycyl thioester intermediate" evidence="3">
    <location>
        <position position="107"/>
    </location>
</feature>
<dbReference type="PROSITE" id="PS50127">
    <property type="entry name" value="UBC_2"/>
    <property type="match status" value="1"/>
</dbReference>
<keyword evidence="4" id="KW-0547">Nucleotide-binding</keyword>
<keyword evidence="1" id="KW-0808">Transferase</keyword>
<proteinExistence type="inferred from homology"/>
<keyword evidence="7" id="KW-1185">Reference proteome</keyword>
<dbReference type="PANTHER" id="PTHR24067">
    <property type="entry name" value="UBIQUITIN-CONJUGATING ENZYME E2"/>
    <property type="match status" value="1"/>
</dbReference>
<evidence type="ECO:0000259" key="5">
    <source>
        <dbReference type="PROSITE" id="PS50127"/>
    </source>
</evidence>
<sequence length="169" mass="18808">MSASGAGNAAMRGNQVGTTARTSRLRLLADLRDMQQDPPEGCSASPYCEDNLYTWGATIIGPEESEWENAVLTLKLTFPDQYPEKPPRVRFTCEIFHPNVYHDGNVCLSLLSENWSAAYSVSSILIAIRSLLTDPNPNSPANPEAAHLFSMDYADYKRRVRRIAQKSLE</sequence>
<evidence type="ECO:0000256" key="3">
    <source>
        <dbReference type="PROSITE-ProRule" id="PRU10133"/>
    </source>
</evidence>
<dbReference type="GO" id="GO:0016740">
    <property type="term" value="F:transferase activity"/>
    <property type="evidence" value="ECO:0007669"/>
    <property type="project" value="UniProtKB-KW"/>
</dbReference>
<dbReference type="EMBL" id="VWRR01000017">
    <property type="protein sequence ID" value="KAF6000851.1"/>
    <property type="molecule type" value="Genomic_DNA"/>
</dbReference>
<gene>
    <name evidence="6" type="ORF">F1559_001447</name>
</gene>
<evidence type="ECO:0000313" key="6">
    <source>
        <dbReference type="EMBL" id="KAF6000851.1"/>
    </source>
</evidence>
<dbReference type="FunFam" id="3.10.110.10:FF:000090">
    <property type="entry name" value="Ubiquitin-conjugating enzyme E2-17 kDa"/>
    <property type="match status" value="1"/>
</dbReference>
<dbReference type="Proteomes" id="UP000530660">
    <property type="component" value="Unassembled WGS sequence"/>
</dbReference>
<accession>A0A7J7IEU0</accession>
<name>A0A7J7IEU0_9RHOD</name>
<dbReference type="AlphaFoldDB" id="A0A7J7IEU0"/>
<dbReference type="Pfam" id="PF00179">
    <property type="entry name" value="UQ_con"/>
    <property type="match status" value="1"/>
</dbReference>
<dbReference type="SMART" id="SM00212">
    <property type="entry name" value="UBCc"/>
    <property type="match status" value="1"/>
</dbReference>
<dbReference type="CDD" id="cd23790">
    <property type="entry name" value="UBCc_UBE2A_2B"/>
    <property type="match status" value="1"/>
</dbReference>
<evidence type="ECO:0000256" key="4">
    <source>
        <dbReference type="RuleBase" id="RU362109"/>
    </source>
</evidence>
<dbReference type="Gene3D" id="3.10.110.10">
    <property type="entry name" value="Ubiquitin Conjugating Enzyme"/>
    <property type="match status" value="1"/>
</dbReference>
<dbReference type="SUPFAM" id="SSF54495">
    <property type="entry name" value="UBC-like"/>
    <property type="match status" value="1"/>
</dbReference>
<evidence type="ECO:0000256" key="1">
    <source>
        <dbReference type="ARBA" id="ARBA00022679"/>
    </source>
</evidence>
<dbReference type="PROSITE" id="PS00183">
    <property type="entry name" value="UBC_1"/>
    <property type="match status" value="1"/>
</dbReference>
<comment type="caution">
    <text evidence="6">The sequence shown here is derived from an EMBL/GenBank/DDBJ whole genome shotgun (WGS) entry which is preliminary data.</text>
</comment>
<evidence type="ECO:0000313" key="7">
    <source>
        <dbReference type="Proteomes" id="UP000530660"/>
    </source>
</evidence>